<reference evidence="2" key="1">
    <citation type="submission" date="2021-01" db="EMBL/GenBank/DDBJ databases">
        <authorList>
            <person name="Corre E."/>
            <person name="Pelletier E."/>
            <person name="Niang G."/>
            <person name="Scheremetjew M."/>
            <person name="Finn R."/>
            <person name="Kale V."/>
            <person name="Holt S."/>
            <person name="Cochrane G."/>
            <person name="Meng A."/>
            <person name="Brown T."/>
            <person name="Cohen L."/>
        </authorList>
    </citation>
    <scope>NUCLEOTIDE SEQUENCE</scope>
    <source>
        <strain evidence="2">CCMP 410</strain>
    </source>
</reference>
<dbReference type="EMBL" id="HBGK01022000">
    <property type="protein sequence ID" value="CAD9282334.1"/>
    <property type="molecule type" value="Transcribed_RNA"/>
</dbReference>
<feature type="compositionally biased region" description="Basic residues" evidence="1">
    <location>
        <begin position="34"/>
        <end position="46"/>
    </location>
</feature>
<dbReference type="AlphaFoldDB" id="A0A7S1UYQ8"/>
<accession>A0A7S1UYQ8</accession>
<name>A0A7S1UYQ8_9STRA</name>
<feature type="region of interest" description="Disordered" evidence="1">
    <location>
        <begin position="29"/>
        <end position="71"/>
    </location>
</feature>
<proteinExistence type="predicted"/>
<evidence type="ECO:0000313" key="2">
    <source>
        <dbReference type="EMBL" id="CAD9282334.1"/>
    </source>
</evidence>
<gene>
    <name evidence="2" type="ORF">GOCE00092_LOCUS11245</name>
</gene>
<protein>
    <submittedName>
        <fullName evidence="2">Uncharacterized protein</fullName>
    </submittedName>
</protein>
<organism evidence="2">
    <name type="scientific">Grammatophora oceanica</name>
    <dbReference type="NCBI Taxonomy" id="210454"/>
    <lineage>
        <taxon>Eukaryota</taxon>
        <taxon>Sar</taxon>
        <taxon>Stramenopiles</taxon>
        <taxon>Ochrophyta</taxon>
        <taxon>Bacillariophyta</taxon>
        <taxon>Fragilariophyceae</taxon>
        <taxon>Fragilariophycidae</taxon>
        <taxon>Rhabdonematales</taxon>
        <taxon>Grammatophoraceae</taxon>
        <taxon>Grammatophora</taxon>
    </lineage>
</organism>
<sequence length="188" mass="21184">MINLLLCTPIGDSACFGMFGPDYYGMDEEDSRSQYKRGAPKYHHPASRSSGNDHHHHHPRHHHHHHHGNRKAWIRKIRSVPHSSAPTATYPTTMIEKASPLSPPSLHQAAGMWRDHHHAAYHTTSLLDSAPVDHTLMSRLSGILEASNGPLQQHYHELDWDDLVTEDTEFGYRLTKTYSSSSTDSSSA</sequence>
<evidence type="ECO:0000256" key="1">
    <source>
        <dbReference type="SAM" id="MobiDB-lite"/>
    </source>
</evidence>
<feature type="compositionally biased region" description="Basic residues" evidence="1">
    <location>
        <begin position="54"/>
        <end position="71"/>
    </location>
</feature>